<accession>A0A1Q6I047</accession>
<keyword evidence="5 6" id="KW-0472">Membrane</keyword>
<keyword evidence="2" id="KW-1003">Cell membrane</keyword>
<comment type="subcellular location">
    <subcellularLocation>
        <location evidence="1">Cell membrane</location>
        <topology evidence="1">Multi-pass membrane protein</topology>
    </subcellularLocation>
</comment>
<organism evidence="7 8">
    <name type="scientific">Bacteroides uniformis</name>
    <dbReference type="NCBI Taxonomy" id="820"/>
    <lineage>
        <taxon>Bacteria</taxon>
        <taxon>Pseudomonadati</taxon>
        <taxon>Bacteroidota</taxon>
        <taxon>Bacteroidia</taxon>
        <taxon>Bacteroidales</taxon>
        <taxon>Bacteroidaceae</taxon>
        <taxon>Bacteroides</taxon>
    </lineage>
</organism>
<evidence type="ECO:0000256" key="6">
    <source>
        <dbReference type="SAM" id="Phobius"/>
    </source>
</evidence>
<keyword evidence="4 6" id="KW-1133">Transmembrane helix</keyword>
<dbReference type="Proteomes" id="UP000186549">
    <property type="component" value="Unassembled WGS sequence"/>
</dbReference>
<feature type="transmembrane region" description="Helical" evidence="6">
    <location>
        <begin position="14"/>
        <end position="32"/>
    </location>
</feature>
<evidence type="ECO:0000256" key="4">
    <source>
        <dbReference type="ARBA" id="ARBA00022989"/>
    </source>
</evidence>
<dbReference type="EMBL" id="MNQU01000235">
    <property type="protein sequence ID" value="OKZ32238.1"/>
    <property type="molecule type" value="Genomic_DNA"/>
</dbReference>
<feature type="transmembrane region" description="Helical" evidence="6">
    <location>
        <begin position="225"/>
        <end position="250"/>
    </location>
</feature>
<protein>
    <recommendedName>
        <fullName evidence="9">Flippase-like domain-containing protein</fullName>
    </recommendedName>
</protein>
<feature type="transmembrane region" description="Helical" evidence="6">
    <location>
        <begin position="44"/>
        <end position="66"/>
    </location>
</feature>
<gene>
    <name evidence="7" type="ORF">BHV79_11170</name>
</gene>
<keyword evidence="3 6" id="KW-0812">Transmembrane</keyword>
<evidence type="ECO:0000256" key="1">
    <source>
        <dbReference type="ARBA" id="ARBA00004651"/>
    </source>
</evidence>
<evidence type="ECO:0000313" key="7">
    <source>
        <dbReference type="EMBL" id="OKZ32238.1"/>
    </source>
</evidence>
<evidence type="ECO:0000256" key="2">
    <source>
        <dbReference type="ARBA" id="ARBA00022475"/>
    </source>
</evidence>
<evidence type="ECO:0008006" key="9">
    <source>
        <dbReference type="Google" id="ProtNLM"/>
    </source>
</evidence>
<name>A0A1Q6I047_BACUN</name>
<comment type="caution">
    <text evidence="7">The sequence shown here is derived from an EMBL/GenBank/DDBJ whole genome shotgun (WGS) entry which is preliminary data.</text>
</comment>
<sequence>MASKSNIRSILGKFLKYGLPTLLSIGLCYVLFRDIDLAEMYDFIVSECDFSLIAASMALGAVTFWFRGMRWRIQLRAIGINPPAPVMYYSIAGTYAVNLVLPRLGELWRCEYIARRQKAPFASVLGSMVSERLADTVTVFLMFLATVILAGSAIDSFMEEYPDMFDSLSRMASSPLTYIAVVAAVAAVWLFFRLNRRRSWAVKLKQQLKALLGGFTSIFRIRRAWLWLLLTVLLWGTYLTQMILCFQAFAPTREYMAVHGPLIALVSFVLASLSMAIPSNGGIGPYQMAVGFGIQCFMADSLSGAQSYSFATLVLGAQTLVTILCGLISFAGIAIDNRCQSRLHPGV</sequence>
<reference evidence="7 8" key="1">
    <citation type="journal article" date="2016" name="Nat. Biotechnol.">
        <title>Measurement of bacterial replication rates in microbial communities.</title>
        <authorList>
            <person name="Brown C.T."/>
            <person name="Olm M.R."/>
            <person name="Thomas B.C."/>
            <person name="Banfield J.F."/>
        </authorList>
    </citation>
    <scope>NUCLEOTIDE SEQUENCE [LARGE SCALE GENOMIC DNA]</scope>
    <source>
        <strain evidence="7">45_41</strain>
    </source>
</reference>
<dbReference type="PANTHER" id="PTHR39087:SF2">
    <property type="entry name" value="UPF0104 MEMBRANE PROTEIN MJ1595"/>
    <property type="match status" value="1"/>
</dbReference>
<dbReference type="PANTHER" id="PTHR39087">
    <property type="entry name" value="UPF0104 MEMBRANE PROTEIN MJ1595"/>
    <property type="match status" value="1"/>
</dbReference>
<feature type="transmembrane region" description="Helical" evidence="6">
    <location>
        <begin position="256"/>
        <end position="277"/>
    </location>
</feature>
<feature type="transmembrane region" description="Helical" evidence="6">
    <location>
        <begin position="133"/>
        <end position="154"/>
    </location>
</feature>
<dbReference type="GO" id="GO:0005886">
    <property type="term" value="C:plasma membrane"/>
    <property type="evidence" value="ECO:0007669"/>
    <property type="project" value="UniProtKB-SubCell"/>
</dbReference>
<evidence type="ECO:0000256" key="3">
    <source>
        <dbReference type="ARBA" id="ARBA00022692"/>
    </source>
</evidence>
<feature type="transmembrane region" description="Helical" evidence="6">
    <location>
        <begin position="174"/>
        <end position="192"/>
    </location>
</feature>
<dbReference type="AlphaFoldDB" id="A0A1Q6I047"/>
<evidence type="ECO:0000256" key="5">
    <source>
        <dbReference type="ARBA" id="ARBA00023136"/>
    </source>
</evidence>
<feature type="transmembrane region" description="Helical" evidence="6">
    <location>
        <begin position="314"/>
        <end position="335"/>
    </location>
</feature>
<evidence type="ECO:0000313" key="8">
    <source>
        <dbReference type="Proteomes" id="UP000186549"/>
    </source>
</evidence>
<dbReference type="Pfam" id="PF03706">
    <property type="entry name" value="LPG_synthase_TM"/>
    <property type="match status" value="1"/>
</dbReference>
<dbReference type="InterPro" id="IPR022791">
    <property type="entry name" value="L-PG_synthase/AglD"/>
</dbReference>
<proteinExistence type="predicted"/>